<dbReference type="RefSeq" id="WP_114449480.1">
    <property type="nucleotide sequence ID" value="NZ_QPHM01000001.1"/>
</dbReference>
<evidence type="ECO:0000313" key="2">
    <source>
        <dbReference type="Proteomes" id="UP000252189"/>
    </source>
</evidence>
<proteinExistence type="predicted"/>
<dbReference type="InterPro" id="IPR043825">
    <property type="entry name" value="DUF5802"/>
</dbReference>
<protein>
    <submittedName>
        <fullName evidence="1">Uncharacterized protein</fullName>
    </submittedName>
</protein>
<dbReference type="AlphaFoldDB" id="A0A368NEQ1"/>
<dbReference type="EMBL" id="QPHM01000001">
    <property type="protein sequence ID" value="RCU47921.1"/>
    <property type="molecule type" value="Genomic_DNA"/>
</dbReference>
<name>A0A368NEQ1_9EURY</name>
<sequence>MFQPYTSAFALGTSQLVAYPGDRAIIDFADFDALTARFGRSYPLIFKISNNYVCVYPEDGVPSGVLAVPNKLMEELEIGSDVDFLVYLAYPHTVQRIIEWGLACPNHPERET</sequence>
<dbReference type="Pfam" id="PF19118">
    <property type="entry name" value="DUF5802"/>
    <property type="match status" value="1"/>
</dbReference>
<accession>A0A368NEQ1</accession>
<evidence type="ECO:0000313" key="1">
    <source>
        <dbReference type="EMBL" id="RCU47921.1"/>
    </source>
</evidence>
<gene>
    <name evidence="1" type="ORF">DU504_11825</name>
</gene>
<keyword evidence="2" id="KW-1185">Reference proteome</keyword>
<organism evidence="1 2">
    <name type="scientific">Haloplanus salinus</name>
    <dbReference type="NCBI Taxonomy" id="1126245"/>
    <lineage>
        <taxon>Archaea</taxon>
        <taxon>Methanobacteriati</taxon>
        <taxon>Methanobacteriota</taxon>
        <taxon>Stenosarchaea group</taxon>
        <taxon>Halobacteria</taxon>
        <taxon>Halobacteriales</taxon>
        <taxon>Haloferacaceae</taxon>
        <taxon>Haloplanus</taxon>
    </lineage>
</organism>
<comment type="caution">
    <text evidence="1">The sequence shown here is derived from an EMBL/GenBank/DDBJ whole genome shotgun (WGS) entry which is preliminary data.</text>
</comment>
<reference evidence="1 2" key="1">
    <citation type="submission" date="2018-07" db="EMBL/GenBank/DDBJ databases">
        <title>Genome sequences of Haloplanus salinus JCM 18368T.</title>
        <authorList>
            <person name="Kim Y.B."/>
            <person name="Roh S.W."/>
        </authorList>
    </citation>
    <scope>NUCLEOTIDE SEQUENCE [LARGE SCALE GENOMIC DNA]</scope>
    <source>
        <strain evidence="1 2">JCM 18368</strain>
    </source>
</reference>
<dbReference type="Proteomes" id="UP000252189">
    <property type="component" value="Unassembled WGS sequence"/>
</dbReference>